<evidence type="ECO:0000313" key="2">
    <source>
        <dbReference type="EMBL" id="MES1919276.1"/>
    </source>
</evidence>
<keyword evidence="3" id="KW-1185">Reference proteome</keyword>
<organism evidence="2 3">
    <name type="scientific">Bonamia ostreae</name>
    <dbReference type="NCBI Taxonomy" id="126728"/>
    <lineage>
        <taxon>Eukaryota</taxon>
        <taxon>Sar</taxon>
        <taxon>Rhizaria</taxon>
        <taxon>Endomyxa</taxon>
        <taxon>Ascetosporea</taxon>
        <taxon>Haplosporida</taxon>
        <taxon>Bonamia</taxon>
    </lineage>
</organism>
<name>A0ABV2AHX4_9EUKA</name>
<dbReference type="Proteomes" id="UP001439008">
    <property type="component" value="Unassembled WGS sequence"/>
</dbReference>
<gene>
    <name evidence="2" type="ORF">MHBO_001135</name>
</gene>
<keyword evidence="1" id="KW-1133">Transmembrane helix</keyword>
<sequence length="99" mass="11881">MDKLKEKMKVPKYIVEHKSMKKIFDLTTIDPISNYVVLIYYALAIMASLVVIYILSNLFFFIIKHFCVCQYQQLQRKQTDDKQQFFNEQVLNDTIDDIY</sequence>
<feature type="transmembrane region" description="Helical" evidence="1">
    <location>
        <begin position="38"/>
        <end position="63"/>
    </location>
</feature>
<proteinExistence type="predicted"/>
<dbReference type="EMBL" id="JBDODL010000244">
    <property type="protein sequence ID" value="MES1919276.1"/>
    <property type="molecule type" value="Genomic_DNA"/>
</dbReference>
<comment type="caution">
    <text evidence="2">The sequence shown here is derived from an EMBL/GenBank/DDBJ whole genome shotgun (WGS) entry which is preliminary data.</text>
</comment>
<reference evidence="2 3" key="1">
    <citation type="journal article" date="2024" name="BMC Biol.">
        <title>Comparative genomics of Ascetosporea gives new insight into the evolutionary basis for animal parasitism in Rhizaria.</title>
        <authorList>
            <person name="Hiltunen Thoren M."/>
            <person name="Onut-Brannstrom I."/>
            <person name="Alfjorden A."/>
            <person name="Peckova H."/>
            <person name="Swords F."/>
            <person name="Hooper C."/>
            <person name="Holzer A.S."/>
            <person name="Bass D."/>
            <person name="Burki F."/>
        </authorList>
    </citation>
    <scope>NUCLEOTIDE SEQUENCE [LARGE SCALE GENOMIC DNA]</scope>
    <source>
        <strain evidence="2">20-A016</strain>
    </source>
</reference>
<protein>
    <submittedName>
        <fullName evidence="2">Uncharacterized protein</fullName>
    </submittedName>
</protein>
<keyword evidence="1" id="KW-0812">Transmembrane</keyword>
<accession>A0ABV2AHX4</accession>
<evidence type="ECO:0000256" key="1">
    <source>
        <dbReference type="SAM" id="Phobius"/>
    </source>
</evidence>
<evidence type="ECO:0000313" key="3">
    <source>
        <dbReference type="Proteomes" id="UP001439008"/>
    </source>
</evidence>
<keyword evidence="1" id="KW-0472">Membrane</keyword>